<dbReference type="EMBL" id="JAJKFW010000006">
    <property type="protein sequence ID" value="MCC9641601.1"/>
    <property type="molecule type" value="Genomic_DNA"/>
</dbReference>
<proteinExistence type="predicted"/>
<gene>
    <name evidence="1" type="ORF">LOC71_04895</name>
</gene>
<dbReference type="Proteomes" id="UP001430306">
    <property type="component" value="Unassembled WGS sequence"/>
</dbReference>
<protein>
    <submittedName>
        <fullName evidence="1">Uncharacterized protein</fullName>
    </submittedName>
</protein>
<organism evidence="1 2">
    <name type="scientific">Rhodopirellula halodulae</name>
    <dbReference type="NCBI Taxonomy" id="2894198"/>
    <lineage>
        <taxon>Bacteria</taxon>
        <taxon>Pseudomonadati</taxon>
        <taxon>Planctomycetota</taxon>
        <taxon>Planctomycetia</taxon>
        <taxon>Pirellulales</taxon>
        <taxon>Pirellulaceae</taxon>
        <taxon>Rhodopirellula</taxon>
    </lineage>
</organism>
<dbReference type="RefSeq" id="WP_149499989.1">
    <property type="nucleotide sequence ID" value="NZ_JAJKFW010000006.1"/>
</dbReference>
<name>A0ABS8NDG9_9BACT</name>
<comment type="caution">
    <text evidence="1">The sequence shown here is derived from an EMBL/GenBank/DDBJ whole genome shotgun (WGS) entry which is preliminary data.</text>
</comment>
<evidence type="ECO:0000313" key="2">
    <source>
        <dbReference type="Proteomes" id="UP001430306"/>
    </source>
</evidence>
<keyword evidence="2" id="KW-1185">Reference proteome</keyword>
<evidence type="ECO:0000313" key="1">
    <source>
        <dbReference type="EMBL" id="MCC9641601.1"/>
    </source>
</evidence>
<reference evidence="1" key="1">
    <citation type="submission" date="2021-11" db="EMBL/GenBank/DDBJ databases">
        <title>Genome sequence.</title>
        <authorList>
            <person name="Sun Q."/>
        </authorList>
    </citation>
    <scope>NUCLEOTIDE SEQUENCE</scope>
    <source>
        <strain evidence="1">JC740</strain>
    </source>
</reference>
<accession>A0ABS8NDG9</accession>
<sequence length="161" mass="19000">MPITRQHASDALARWQPAPVFLDSYRTKQLPENLDIYFGPPEEFFLSPDTQILYTADRIVPILDNGNFDLVLFDDPDANQLIYLALEDPDEVTRFRNWQQYLAHLMLDIGESCDDDDRIRRIADLVQFRHINELFVLWERVGDLPYDQHEQECRAFVETLD</sequence>